<feature type="active site" evidence="6">
    <location>
        <position position="172"/>
    </location>
</feature>
<dbReference type="PANTHER" id="PTHR47965:SF38">
    <property type="entry name" value="PROTEASE FAMILY PROTEIN, PUTATIVE-RELATED"/>
    <property type="match status" value="1"/>
</dbReference>
<comment type="similarity">
    <text evidence="1">Belongs to the peptidase A1 family.</text>
</comment>
<dbReference type="Proteomes" id="UP000242715">
    <property type="component" value="Unassembled WGS sequence"/>
</dbReference>
<evidence type="ECO:0000259" key="7">
    <source>
        <dbReference type="PROSITE" id="PS51767"/>
    </source>
</evidence>
<name>A0A2Z6NSG0_TRISU</name>
<dbReference type="InterPro" id="IPR026960">
    <property type="entry name" value="RVT-Znf"/>
</dbReference>
<evidence type="ECO:0000256" key="6">
    <source>
        <dbReference type="PIRSR" id="PIRSR601461-1"/>
    </source>
</evidence>
<feature type="active site" evidence="6">
    <location>
        <position position="381"/>
    </location>
</feature>
<keyword evidence="3" id="KW-0064">Aspartyl protease</keyword>
<dbReference type="InterPro" id="IPR033121">
    <property type="entry name" value="PEPTIDASE_A1"/>
</dbReference>
<dbReference type="Pfam" id="PF13966">
    <property type="entry name" value="zf-RVT"/>
    <property type="match status" value="1"/>
</dbReference>
<dbReference type="OrthoDB" id="2747330at2759"/>
<dbReference type="Gene3D" id="2.40.70.10">
    <property type="entry name" value="Acid Proteases"/>
    <property type="match status" value="2"/>
</dbReference>
<evidence type="ECO:0000256" key="3">
    <source>
        <dbReference type="ARBA" id="ARBA00022750"/>
    </source>
</evidence>
<dbReference type="InterPro" id="IPR034161">
    <property type="entry name" value="Pepsin-like_plant"/>
</dbReference>
<dbReference type="GO" id="GO:0006508">
    <property type="term" value="P:proteolysis"/>
    <property type="evidence" value="ECO:0007669"/>
    <property type="project" value="UniProtKB-KW"/>
</dbReference>
<keyword evidence="2" id="KW-0645">Protease</keyword>
<evidence type="ECO:0000313" key="9">
    <source>
        <dbReference type="Proteomes" id="UP000242715"/>
    </source>
</evidence>
<protein>
    <recommendedName>
        <fullName evidence="7">Peptidase A1 domain-containing protein</fullName>
    </recommendedName>
</protein>
<evidence type="ECO:0000256" key="5">
    <source>
        <dbReference type="ARBA" id="ARBA00023180"/>
    </source>
</evidence>
<evidence type="ECO:0000256" key="1">
    <source>
        <dbReference type="ARBA" id="ARBA00007447"/>
    </source>
</evidence>
<dbReference type="FunFam" id="2.40.70.10:FF:000046">
    <property type="entry name" value="Aspartic proteinase PCS1"/>
    <property type="match status" value="1"/>
</dbReference>
<evidence type="ECO:0000256" key="4">
    <source>
        <dbReference type="ARBA" id="ARBA00022801"/>
    </source>
</evidence>
<dbReference type="PROSITE" id="PS00141">
    <property type="entry name" value="ASP_PROTEASE"/>
    <property type="match status" value="1"/>
</dbReference>
<dbReference type="AlphaFoldDB" id="A0A2Z6NSG0"/>
<dbReference type="InterPro" id="IPR021109">
    <property type="entry name" value="Peptidase_aspartic_dom_sf"/>
</dbReference>
<dbReference type="CDD" id="cd05476">
    <property type="entry name" value="pepsin_A_like_plant"/>
    <property type="match status" value="1"/>
</dbReference>
<keyword evidence="5" id="KW-0325">Glycoprotein</keyword>
<dbReference type="InterPro" id="IPR001461">
    <property type="entry name" value="Aspartic_peptidase_A1"/>
</dbReference>
<reference evidence="9" key="1">
    <citation type="journal article" date="2017" name="Front. Plant Sci.">
        <title>Climate Clever Clovers: New Paradigm to Reduce the Environmental Footprint of Ruminants by Breeding Low Methanogenic Forages Utilizing Haplotype Variation.</title>
        <authorList>
            <person name="Kaur P."/>
            <person name="Appels R."/>
            <person name="Bayer P.E."/>
            <person name="Keeble-Gagnere G."/>
            <person name="Wang J."/>
            <person name="Hirakawa H."/>
            <person name="Shirasawa K."/>
            <person name="Vercoe P."/>
            <person name="Stefanova K."/>
            <person name="Durmic Z."/>
            <person name="Nichols P."/>
            <person name="Revell C."/>
            <person name="Isobe S.N."/>
            <person name="Edwards D."/>
            <person name="Erskine W."/>
        </authorList>
    </citation>
    <scope>NUCLEOTIDE SEQUENCE [LARGE SCALE GENOMIC DNA]</scope>
    <source>
        <strain evidence="9">cv. Daliak</strain>
    </source>
</reference>
<proteinExistence type="inferred from homology"/>
<evidence type="ECO:0000313" key="8">
    <source>
        <dbReference type="EMBL" id="GAU47128.1"/>
    </source>
</evidence>
<dbReference type="Pfam" id="PF14543">
    <property type="entry name" value="TAXi_N"/>
    <property type="match status" value="1"/>
</dbReference>
<dbReference type="InterPro" id="IPR001969">
    <property type="entry name" value="Aspartic_peptidase_AS"/>
</dbReference>
<gene>
    <name evidence="8" type="ORF">TSUD_247500</name>
</gene>
<feature type="domain" description="Peptidase A1" evidence="7">
    <location>
        <begin position="154"/>
        <end position="511"/>
    </location>
</feature>
<dbReference type="FunFam" id="2.40.70.10:FF:000073">
    <property type="entry name" value="Aspartic proteinase PCS1"/>
    <property type="match status" value="1"/>
</dbReference>
<sequence>MMSLYSMMVKEDKVTWEGDKEGIYTVRSGYKLFMQEMRPAMGSGVMLDWFSMWRIRAPPKARHTIWRVCKGCILTRIRLLQRRVDCSPPCLLRKEEPRHMFVRCCKIRESWDVAASYVSSSQTQNFLTLPLKVQTLSQTPLQSSKLTFQHNVTLTVSLTVGSPPQNVTMVLDTGSELSWLHCKKLPNLNFIFNPLLSTSYTPTPCTSPICTTQTGDLINPASCDENKLCHVIVSYADSSSMEGNLAAETFFIRGPAQPEMIFGCMDTDTSSGDEDSKSTGLMGMDLGRLSFANQMKLPKFSYCISNKDSTGVLVLGDGATPPGLGPLHYTPLIKMTTPLPYFNRFAYTVQLEGIKVSEKFLSLPKSAFLPDHTGAGQTMIDSGTQFTFLLGPVYTALKNEFVVQTKNVLTPLGDPSFVFQGAMDLCFRVPIGSNIPVLPAVTLVFDGAEMRVTGERLLYKVSDMAKGNDLVYCFTFGNSNLLGTEAFIIGHHHQQNIWMEYDLINSRIGFVDTNCDLARQQLGLVS</sequence>
<dbReference type="EMBL" id="DF974285">
    <property type="protein sequence ID" value="GAU47128.1"/>
    <property type="molecule type" value="Genomic_DNA"/>
</dbReference>
<dbReference type="SUPFAM" id="SSF50630">
    <property type="entry name" value="Acid proteases"/>
    <property type="match status" value="1"/>
</dbReference>
<dbReference type="GO" id="GO:0004190">
    <property type="term" value="F:aspartic-type endopeptidase activity"/>
    <property type="evidence" value="ECO:0007669"/>
    <property type="project" value="UniProtKB-KW"/>
</dbReference>
<evidence type="ECO:0000256" key="2">
    <source>
        <dbReference type="ARBA" id="ARBA00022670"/>
    </source>
</evidence>
<organism evidence="8 9">
    <name type="scientific">Trifolium subterraneum</name>
    <name type="common">Subterranean clover</name>
    <dbReference type="NCBI Taxonomy" id="3900"/>
    <lineage>
        <taxon>Eukaryota</taxon>
        <taxon>Viridiplantae</taxon>
        <taxon>Streptophyta</taxon>
        <taxon>Embryophyta</taxon>
        <taxon>Tracheophyta</taxon>
        <taxon>Spermatophyta</taxon>
        <taxon>Magnoliopsida</taxon>
        <taxon>eudicotyledons</taxon>
        <taxon>Gunneridae</taxon>
        <taxon>Pentapetalae</taxon>
        <taxon>rosids</taxon>
        <taxon>fabids</taxon>
        <taxon>Fabales</taxon>
        <taxon>Fabaceae</taxon>
        <taxon>Papilionoideae</taxon>
        <taxon>50 kb inversion clade</taxon>
        <taxon>NPAAA clade</taxon>
        <taxon>Hologalegina</taxon>
        <taxon>IRL clade</taxon>
        <taxon>Trifolieae</taxon>
        <taxon>Trifolium</taxon>
    </lineage>
</organism>
<dbReference type="Pfam" id="PF14541">
    <property type="entry name" value="TAXi_C"/>
    <property type="match status" value="1"/>
</dbReference>
<dbReference type="InterPro" id="IPR032799">
    <property type="entry name" value="TAXi_C"/>
</dbReference>
<dbReference type="PANTHER" id="PTHR47965">
    <property type="entry name" value="ASPARTYL PROTEASE-RELATED"/>
    <property type="match status" value="1"/>
</dbReference>
<dbReference type="PROSITE" id="PS51767">
    <property type="entry name" value="PEPTIDASE_A1"/>
    <property type="match status" value="1"/>
</dbReference>
<dbReference type="InterPro" id="IPR032861">
    <property type="entry name" value="TAXi_N"/>
</dbReference>
<accession>A0A2Z6NSG0</accession>
<keyword evidence="4" id="KW-0378">Hydrolase</keyword>
<keyword evidence="9" id="KW-1185">Reference proteome</keyword>